<protein>
    <submittedName>
        <fullName evidence="9">OLC1v1020101C1</fullName>
    </submittedName>
</protein>
<evidence type="ECO:0000256" key="1">
    <source>
        <dbReference type="ARBA" id="ARBA00004141"/>
    </source>
</evidence>
<evidence type="ECO:0000256" key="5">
    <source>
        <dbReference type="ARBA" id="ARBA00023043"/>
    </source>
</evidence>
<dbReference type="GO" id="GO:0005886">
    <property type="term" value="C:plasma membrane"/>
    <property type="evidence" value="ECO:0007669"/>
    <property type="project" value="TreeGrafter"/>
</dbReference>
<name>A0AAV1EFR3_OLDCO</name>
<reference evidence="9" key="1">
    <citation type="submission" date="2023-03" db="EMBL/GenBank/DDBJ databases">
        <authorList>
            <person name="Julca I."/>
        </authorList>
    </citation>
    <scope>NUCLEOTIDE SEQUENCE</scope>
</reference>
<comment type="subcellular location">
    <subcellularLocation>
        <location evidence="1">Membrane</location>
        <topology evidence="1">Multi-pass membrane protein</topology>
    </subcellularLocation>
</comment>
<organism evidence="9 10">
    <name type="scientific">Oldenlandia corymbosa var. corymbosa</name>
    <dbReference type="NCBI Taxonomy" id="529605"/>
    <lineage>
        <taxon>Eukaryota</taxon>
        <taxon>Viridiplantae</taxon>
        <taxon>Streptophyta</taxon>
        <taxon>Embryophyta</taxon>
        <taxon>Tracheophyta</taxon>
        <taxon>Spermatophyta</taxon>
        <taxon>Magnoliopsida</taxon>
        <taxon>eudicotyledons</taxon>
        <taxon>Gunneridae</taxon>
        <taxon>Pentapetalae</taxon>
        <taxon>asterids</taxon>
        <taxon>lamiids</taxon>
        <taxon>Gentianales</taxon>
        <taxon>Rubiaceae</taxon>
        <taxon>Rubioideae</taxon>
        <taxon>Spermacoceae</taxon>
        <taxon>Hedyotis-Oldenlandia complex</taxon>
        <taxon>Oldenlandia</taxon>
    </lineage>
</organism>
<evidence type="ECO:0000256" key="6">
    <source>
        <dbReference type="ARBA" id="ARBA00023136"/>
    </source>
</evidence>
<dbReference type="Proteomes" id="UP001161247">
    <property type="component" value="Chromosome 9"/>
</dbReference>
<evidence type="ECO:0000256" key="4">
    <source>
        <dbReference type="ARBA" id="ARBA00022989"/>
    </source>
</evidence>
<evidence type="ECO:0000259" key="8">
    <source>
        <dbReference type="Pfam" id="PF13962"/>
    </source>
</evidence>
<evidence type="ECO:0000256" key="2">
    <source>
        <dbReference type="ARBA" id="ARBA00022692"/>
    </source>
</evidence>
<keyword evidence="4 7" id="KW-1133">Transmembrane helix</keyword>
<dbReference type="AlphaFoldDB" id="A0AAV1EFR3"/>
<accession>A0AAV1EFR3</accession>
<feature type="domain" description="PGG" evidence="8">
    <location>
        <begin position="41"/>
        <end position="138"/>
    </location>
</feature>
<dbReference type="InterPro" id="IPR026961">
    <property type="entry name" value="PGG_dom"/>
</dbReference>
<proteinExistence type="predicted"/>
<dbReference type="PANTHER" id="PTHR24186:SF37">
    <property type="entry name" value="PGG DOMAIN-CONTAINING PROTEIN"/>
    <property type="match status" value="1"/>
</dbReference>
<dbReference type="Pfam" id="PF13962">
    <property type="entry name" value="PGG"/>
    <property type="match status" value="1"/>
</dbReference>
<evidence type="ECO:0000313" key="9">
    <source>
        <dbReference type="EMBL" id="CAI9118519.1"/>
    </source>
</evidence>
<keyword evidence="6 7" id="KW-0472">Membrane</keyword>
<keyword evidence="2 7" id="KW-0812">Transmembrane</keyword>
<sequence length="206" mass="23008">MHGNVDVGILQSLADAGAVIGRKAISNQVRHAMKWQHFIKITEDIMVVASLIGTIAFQSTVSPPGRVWQESLLEGPAKHTVGEAVIPQTYPYLFKQLIRANAVAVVSSLCIIMVLLRGSTTSRPGPIYRTFVLAHVVIDCGNYYIFWYITCCGGTEIGKGKIEFRRRYSDHFSCRLLFSCTVLDLPFICQRWEVDTSCSTKTHLRV</sequence>
<evidence type="ECO:0000313" key="10">
    <source>
        <dbReference type="Proteomes" id="UP001161247"/>
    </source>
</evidence>
<evidence type="ECO:0000256" key="3">
    <source>
        <dbReference type="ARBA" id="ARBA00022737"/>
    </source>
</evidence>
<dbReference type="EMBL" id="OX459126">
    <property type="protein sequence ID" value="CAI9118519.1"/>
    <property type="molecule type" value="Genomic_DNA"/>
</dbReference>
<keyword evidence="5" id="KW-0040">ANK repeat</keyword>
<dbReference type="PANTHER" id="PTHR24186">
    <property type="entry name" value="PROTEIN PHOSPHATASE 1 REGULATORY SUBUNIT"/>
    <property type="match status" value="1"/>
</dbReference>
<gene>
    <name evidence="9" type="ORF">OLC1_LOCUS24364</name>
</gene>
<keyword evidence="3" id="KW-0677">Repeat</keyword>
<feature type="transmembrane region" description="Helical" evidence="7">
    <location>
        <begin position="97"/>
        <end position="116"/>
    </location>
</feature>
<evidence type="ECO:0000256" key="7">
    <source>
        <dbReference type="SAM" id="Phobius"/>
    </source>
</evidence>
<keyword evidence="10" id="KW-1185">Reference proteome</keyword>
<feature type="transmembrane region" description="Helical" evidence="7">
    <location>
        <begin position="128"/>
        <end position="149"/>
    </location>
</feature>